<dbReference type="EMBL" id="CAXIEN010000263">
    <property type="protein sequence ID" value="CAL1290407.1"/>
    <property type="molecule type" value="Genomic_DNA"/>
</dbReference>
<reference evidence="1 2" key="1">
    <citation type="submission" date="2024-04" db="EMBL/GenBank/DDBJ databases">
        <authorList>
            <person name="Rising A."/>
            <person name="Reimegard J."/>
            <person name="Sonavane S."/>
            <person name="Akerstrom W."/>
            <person name="Nylinder S."/>
            <person name="Hedman E."/>
            <person name="Kallberg Y."/>
        </authorList>
    </citation>
    <scope>NUCLEOTIDE SEQUENCE [LARGE SCALE GENOMIC DNA]</scope>
</reference>
<accession>A0AAV2B2P5</accession>
<protein>
    <submittedName>
        <fullName evidence="1">Uncharacterized protein</fullName>
    </submittedName>
</protein>
<dbReference type="AlphaFoldDB" id="A0AAV2B2P5"/>
<organism evidence="1 2">
    <name type="scientific">Larinioides sclopetarius</name>
    <dbReference type="NCBI Taxonomy" id="280406"/>
    <lineage>
        <taxon>Eukaryota</taxon>
        <taxon>Metazoa</taxon>
        <taxon>Ecdysozoa</taxon>
        <taxon>Arthropoda</taxon>
        <taxon>Chelicerata</taxon>
        <taxon>Arachnida</taxon>
        <taxon>Araneae</taxon>
        <taxon>Araneomorphae</taxon>
        <taxon>Entelegynae</taxon>
        <taxon>Araneoidea</taxon>
        <taxon>Araneidae</taxon>
        <taxon>Larinioides</taxon>
    </lineage>
</organism>
<sequence length="69" mass="7599">MVDCRNDFSNSCADVKFSEIFFSNMLHVYHLKTKDQFASALAKYKATGDCPNSNSAPVGMDKMESSPLG</sequence>
<evidence type="ECO:0000313" key="1">
    <source>
        <dbReference type="EMBL" id="CAL1290407.1"/>
    </source>
</evidence>
<comment type="caution">
    <text evidence="1">The sequence shown here is derived from an EMBL/GenBank/DDBJ whole genome shotgun (WGS) entry which is preliminary data.</text>
</comment>
<proteinExistence type="predicted"/>
<gene>
    <name evidence="1" type="ORF">LARSCL_LOCUS16467</name>
</gene>
<name>A0AAV2B2P5_9ARAC</name>
<keyword evidence="2" id="KW-1185">Reference proteome</keyword>
<evidence type="ECO:0000313" key="2">
    <source>
        <dbReference type="Proteomes" id="UP001497382"/>
    </source>
</evidence>
<dbReference type="Proteomes" id="UP001497382">
    <property type="component" value="Unassembled WGS sequence"/>
</dbReference>